<accession>A0A411Z869</accession>
<dbReference type="Proteomes" id="UP000284547">
    <property type="component" value="Unassembled WGS sequence"/>
</dbReference>
<dbReference type="AlphaFoldDB" id="A0A411Z869"/>
<reference evidence="1 2" key="1">
    <citation type="submission" date="2018-08" db="EMBL/GenBank/DDBJ databases">
        <title>Flavobacterium tibetense sp. nov., isolated from a wetland YonghuCo on Tibetan Plateau.</title>
        <authorList>
            <person name="Phurbu D."/>
            <person name="Lu H."/>
            <person name="Xing P."/>
        </authorList>
    </citation>
    <scope>NUCLEOTIDE SEQUENCE [LARGE SCALE GENOMIC DNA]</scope>
    <source>
        <strain evidence="1 2">DJC</strain>
    </source>
</reference>
<dbReference type="EMBL" id="QWEY01000001">
    <property type="protein sequence ID" value="RGP39233.1"/>
    <property type="molecule type" value="Genomic_DNA"/>
</dbReference>
<comment type="caution">
    <text evidence="1">The sequence shown here is derived from an EMBL/GenBank/DDBJ whole genome shotgun (WGS) entry which is preliminary data.</text>
</comment>
<proteinExistence type="predicted"/>
<evidence type="ECO:0000313" key="1">
    <source>
        <dbReference type="EMBL" id="RGP39233.1"/>
    </source>
</evidence>
<organism evidence="1 2">
    <name type="scientific">Pseudotabrizicola alkalilacus</name>
    <dbReference type="NCBI Taxonomy" id="2305252"/>
    <lineage>
        <taxon>Bacteria</taxon>
        <taxon>Pseudomonadati</taxon>
        <taxon>Pseudomonadota</taxon>
        <taxon>Alphaproteobacteria</taxon>
        <taxon>Rhodobacterales</taxon>
        <taxon>Paracoccaceae</taxon>
        <taxon>Pseudotabrizicola</taxon>
    </lineage>
</organism>
<keyword evidence="2" id="KW-1185">Reference proteome</keyword>
<protein>
    <submittedName>
        <fullName evidence="1">Uncharacterized protein</fullName>
    </submittedName>
</protein>
<dbReference type="RefSeq" id="WP_118149950.1">
    <property type="nucleotide sequence ID" value="NZ_QWEY01000001.1"/>
</dbReference>
<sequence>MAKKDRYIPLGIKHQCAMRQILTGLAQAYGIGEEVSKLLDDRQETRLQDWPLSRLLKNSRKITGYTKSDVNRRGGPSRVVLLSLEEPTEKNRIRNPTVSHLFKVAKGYDIPPALILNASLQEAGLLNEPGALGDIPVRVRRRSKRL</sequence>
<evidence type="ECO:0000313" key="2">
    <source>
        <dbReference type="Proteomes" id="UP000284547"/>
    </source>
</evidence>
<name>A0A411Z869_9RHOB</name>
<gene>
    <name evidence="1" type="ORF">D1012_03780</name>
</gene>